<evidence type="ECO:0000313" key="1">
    <source>
        <dbReference type="EMBL" id="KAJ3530542.1"/>
    </source>
</evidence>
<reference evidence="1" key="1">
    <citation type="submission" date="2022-08" db="EMBL/GenBank/DDBJ databases">
        <title>Genome Sequence of Fusarium decemcellulare.</title>
        <authorList>
            <person name="Buettner E."/>
        </authorList>
    </citation>
    <scope>NUCLEOTIDE SEQUENCE</scope>
    <source>
        <strain evidence="1">Babe19</strain>
    </source>
</reference>
<organism evidence="1 2">
    <name type="scientific">Fusarium decemcellulare</name>
    <dbReference type="NCBI Taxonomy" id="57161"/>
    <lineage>
        <taxon>Eukaryota</taxon>
        <taxon>Fungi</taxon>
        <taxon>Dikarya</taxon>
        <taxon>Ascomycota</taxon>
        <taxon>Pezizomycotina</taxon>
        <taxon>Sordariomycetes</taxon>
        <taxon>Hypocreomycetidae</taxon>
        <taxon>Hypocreales</taxon>
        <taxon>Nectriaceae</taxon>
        <taxon>Fusarium</taxon>
        <taxon>Fusarium decemcellulare species complex</taxon>
    </lineage>
</organism>
<accession>A0ACC1S264</accession>
<comment type="caution">
    <text evidence="1">The sequence shown here is derived from an EMBL/GenBank/DDBJ whole genome shotgun (WGS) entry which is preliminary data.</text>
</comment>
<gene>
    <name evidence="1" type="ORF">NM208_g9280</name>
</gene>
<protein>
    <submittedName>
        <fullName evidence="1">Uncharacterized protein</fullName>
    </submittedName>
</protein>
<evidence type="ECO:0000313" key="2">
    <source>
        <dbReference type="Proteomes" id="UP001148629"/>
    </source>
</evidence>
<dbReference type="Proteomes" id="UP001148629">
    <property type="component" value="Unassembled WGS sequence"/>
</dbReference>
<keyword evidence="2" id="KW-1185">Reference proteome</keyword>
<name>A0ACC1S264_9HYPO</name>
<dbReference type="EMBL" id="JANRMS010001159">
    <property type="protein sequence ID" value="KAJ3530542.1"/>
    <property type="molecule type" value="Genomic_DNA"/>
</dbReference>
<sequence>MTPRPPFKVVIVGGSVAGLSLANMLQANKIDYVVLEAYPTIAPQVGASLGLLPHGNRILDQLGVFDEVLALSTPIDTFTFRDDTGHPIAACHGVSRSFNQRHGFPIIFLDRQMVLQILYDKIQDKSKVMTGRKVTKVELGDNEAVAITADGSRYRGDIIIGADGVHSTVRGQMWKLADKLNKGLFETSEADEVVCDYHCLFGISTSCPGVNPGDMNSVFRDKASYLVIGGSKGRTYWFRFRKFPRRLYGSQVPRFSQADTDRYLKEAMNEYIFPNVKFSALIEKKISVSSTTLVEHVYKRWHFDRLMTVGDSCHKFHPIGGHGGNGAIETAATLTNLLVEKLNVSLTGHLTGTEIDDLFSSVQDLRYERTLAAMDYSHQQQRIESLDSLFKRFSAFYLLPLVDNEDVTFNFSCQIPASEKLEMLPVQRGERLIPYKDELLSEPKRRGLYQWLLIAIYVGFAAVVYYGMWVLPEAWGLIPAMGEVLQTGTFKANSSFELLRSYTGVSALDQYLTFLAVIFMPGLRAWSLSYRTLQVYFLGLIAQPIAIWTVESCRKRNSMTLLAFPSIWFALFQSTGIGFYMPLYYAAYTWISDVEPYWWPLQRVVPIQHAKSLLSSSLIGYVLPTILMFIPWKSDRIAQYWETFWQPSPLFVPLLTTAFGVLYRWQRPLKPDEKLTPLARDEPVDVGYLKQVYSVMGILGVLVHWYVVLGIFSDDQLSFAKVFIPNLSANPMPLYQGFQNIFLIDFWGFFAASYVWCVSAVWDLKRVGRTTVSTGNSALVIAAANLAFGPGAAMCAGLVLEGREDGNSTFPNGRKAA</sequence>
<proteinExistence type="predicted"/>